<sequence>MAIVLQSDPSILQRCEALLNLVYDRVREIVRVKGRLRATRLYPRSYIGSLTYMLVRPDDLPYH</sequence>
<dbReference type="AlphaFoldDB" id="A0A6C0JSB6"/>
<reference evidence="1" key="1">
    <citation type="journal article" date="2020" name="Nature">
        <title>Giant virus diversity and host interactions through global metagenomics.</title>
        <authorList>
            <person name="Schulz F."/>
            <person name="Roux S."/>
            <person name="Paez-Espino D."/>
            <person name="Jungbluth S."/>
            <person name="Walsh D.A."/>
            <person name="Denef V.J."/>
            <person name="McMahon K.D."/>
            <person name="Konstantinidis K.T."/>
            <person name="Eloe-Fadrosh E.A."/>
            <person name="Kyrpides N.C."/>
            <person name="Woyke T."/>
        </authorList>
    </citation>
    <scope>NUCLEOTIDE SEQUENCE</scope>
    <source>
        <strain evidence="1">GVMAG-S-1063924-116</strain>
    </source>
</reference>
<protein>
    <submittedName>
        <fullName evidence="1">Uncharacterized protein</fullName>
    </submittedName>
</protein>
<accession>A0A6C0JSB6</accession>
<evidence type="ECO:0000313" key="1">
    <source>
        <dbReference type="EMBL" id="QHU08642.1"/>
    </source>
</evidence>
<organism evidence="1">
    <name type="scientific">viral metagenome</name>
    <dbReference type="NCBI Taxonomy" id="1070528"/>
    <lineage>
        <taxon>unclassified sequences</taxon>
        <taxon>metagenomes</taxon>
        <taxon>organismal metagenomes</taxon>
    </lineage>
</organism>
<proteinExistence type="predicted"/>
<dbReference type="EMBL" id="MN740698">
    <property type="protein sequence ID" value="QHU08642.1"/>
    <property type="molecule type" value="Genomic_DNA"/>
</dbReference>
<name>A0A6C0JSB6_9ZZZZ</name>